<evidence type="ECO:0000313" key="2">
    <source>
        <dbReference type="EMBL" id="PPJ50238.1"/>
    </source>
</evidence>
<name>A0A2S6BRW6_9PEZI</name>
<accession>A0A2S6BRW6</accession>
<evidence type="ECO:0000313" key="3">
    <source>
        <dbReference type="Proteomes" id="UP000237631"/>
    </source>
</evidence>
<organism evidence="2 3">
    <name type="scientific">Cercospora berteroae</name>
    <dbReference type="NCBI Taxonomy" id="357750"/>
    <lineage>
        <taxon>Eukaryota</taxon>
        <taxon>Fungi</taxon>
        <taxon>Dikarya</taxon>
        <taxon>Ascomycota</taxon>
        <taxon>Pezizomycotina</taxon>
        <taxon>Dothideomycetes</taxon>
        <taxon>Dothideomycetidae</taxon>
        <taxon>Mycosphaerellales</taxon>
        <taxon>Mycosphaerellaceae</taxon>
        <taxon>Cercospora</taxon>
    </lineage>
</organism>
<evidence type="ECO:0000256" key="1">
    <source>
        <dbReference type="SAM" id="MobiDB-lite"/>
    </source>
</evidence>
<gene>
    <name evidence="2" type="ORF">CBER1_07188</name>
</gene>
<reference evidence="3" key="1">
    <citation type="journal article" date="2017" name="bioRxiv">
        <title>Conservation of a gene cluster reveals novel cercosporin biosynthetic mechanisms and extends production to the genus Colletotrichum.</title>
        <authorList>
            <person name="de Jonge R."/>
            <person name="Ebert M.K."/>
            <person name="Huitt-Roehl C.R."/>
            <person name="Pal P."/>
            <person name="Suttle J.C."/>
            <person name="Spanner R.E."/>
            <person name="Neubauer J.D."/>
            <person name="Jurick W.M.II."/>
            <person name="Stott K.A."/>
            <person name="Secor G.A."/>
            <person name="Thomma B.P.H.J."/>
            <person name="Van de Peer Y."/>
            <person name="Townsend C.A."/>
            <person name="Bolton M.D."/>
        </authorList>
    </citation>
    <scope>NUCLEOTIDE SEQUENCE [LARGE SCALE GENOMIC DNA]</scope>
    <source>
        <strain evidence="3">CBS538.71</strain>
    </source>
</reference>
<keyword evidence="3" id="KW-1185">Reference proteome</keyword>
<proteinExistence type="predicted"/>
<dbReference type="Proteomes" id="UP000237631">
    <property type="component" value="Unassembled WGS sequence"/>
</dbReference>
<protein>
    <submittedName>
        <fullName evidence="2">Uncharacterized protein</fullName>
    </submittedName>
</protein>
<sequence length="124" mass="13179">MLLRLLNTLRPRTDAGSCVSAGTQVLNATNYEIQLAIIAFVHHSPLENAAKDVEQAPTRKADETPKNDTAPLKIVIEGNISVKTQLVAGADPGENNDAPGPQAALKSRKPDMPFAEHLGNISTS</sequence>
<feature type="region of interest" description="Disordered" evidence="1">
    <location>
        <begin position="86"/>
        <end position="124"/>
    </location>
</feature>
<dbReference type="EMBL" id="PNEN01001790">
    <property type="protein sequence ID" value="PPJ50238.1"/>
    <property type="molecule type" value="Genomic_DNA"/>
</dbReference>
<dbReference type="AlphaFoldDB" id="A0A2S6BRW6"/>
<comment type="caution">
    <text evidence="2">The sequence shown here is derived from an EMBL/GenBank/DDBJ whole genome shotgun (WGS) entry which is preliminary data.</text>
</comment>